<name>A0A858BTU4_9FIRM</name>
<dbReference type="Proteomes" id="UP000466848">
    <property type="component" value="Chromosome"/>
</dbReference>
<dbReference type="AlphaFoldDB" id="A0A858BTU4"/>
<protein>
    <submittedName>
        <fullName evidence="1">Uncharacterized protein</fullName>
    </submittedName>
</protein>
<gene>
    <name evidence="1" type="ORF">Ami103574_08455</name>
</gene>
<evidence type="ECO:0000313" key="1">
    <source>
        <dbReference type="EMBL" id="QIB69353.1"/>
    </source>
</evidence>
<evidence type="ECO:0000313" key="2">
    <source>
        <dbReference type="Proteomes" id="UP000466848"/>
    </source>
</evidence>
<dbReference type="RefSeq" id="WP_163066540.1">
    <property type="nucleotide sequence ID" value="NZ_CP048649.1"/>
</dbReference>
<keyword evidence="2" id="KW-1185">Reference proteome</keyword>
<dbReference type="Pfam" id="PF20095">
    <property type="entry name" value="DUF6485"/>
    <property type="match status" value="1"/>
</dbReference>
<proteinExistence type="predicted"/>
<organism evidence="1 2">
    <name type="scientific">Aminipila butyrica</name>
    <dbReference type="NCBI Taxonomy" id="433296"/>
    <lineage>
        <taxon>Bacteria</taxon>
        <taxon>Bacillati</taxon>
        <taxon>Bacillota</taxon>
        <taxon>Clostridia</taxon>
        <taxon>Peptostreptococcales</taxon>
        <taxon>Anaerovoracaceae</taxon>
        <taxon>Aminipila</taxon>
    </lineage>
</organism>
<sequence>MAEREHFCTCTDTACKLNPCNHDLGCDPCIKKNLREGEIPSCFFHLVREDISELSEFTLESFTDFYLKNKRITS</sequence>
<reference evidence="1 2" key="1">
    <citation type="submission" date="2020-02" db="EMBL/GenBank/DDBJ databases">
        <authorList>
            <person name="Kim Y.B."/>
            <person name="Roh S.W."/>
        </authorList>
    </citation>
    <scope>NUCLEOTIDE SEQUENCE [LARGE SCALE GENOMIC DNA]</scope>
    <source>
        <strain evidence="1 2">DSM 103574</strain>
    </source>
</reference>
<dbReference type="KEGG" id="abut:Ami103574_08455"/>
<dbReference type="EMBL" id="CP048649">
    <property type="protein sequence ID" value="QIB69353.1"/>
    <property type="molecule type" value="Genomic_DNA"/>
</dbReference>
<accession>A0A858BTU4</accession>